<evidence type="ECO:0000256" key="8">
    <source>
        <dbReference type="ARBA" id="ARBA00022490"/>
    </source>
</evidence>
<dbReference type="EC" id="2.7.2.3" evidence="6 14"/>
<dbReference type="PATRIC" id="fig|505341.3.peg.1350"/>
<proteinExistence type="inferred from homology"/>
<sequence>MSVIKMTDLDLAGKRVLIRADLNVPVKDGKITSDARIKASLPTIKLALEQGAKVMVTSHFGRPTEGEYNAEFSLQPVVDYLNDLLDVPVRLAKDYLDGVEVAPNELVVLENVRFNKGEKKDADDLAQKYAALCDVFVMDAFGTAHRAQASTHGVAKFATVACAGPLLSNELEALGKALKNPQRPMVAVVGGSKVSTKLTVLDSLAKIADKLVVGGGISNTFVAAQGNNVGQSLYEKDLIPEAQRLMATCDIPVATDVRVGKEFSETAPATVKKATEVLDDEEIMDLGDESAEAIAEIIRGAKTILWNGPVGVFEFPNFRKGTEIVARAIAESDAFSIAGGGDTLAAIDLFGIADKISYISTGGGAFLEFVEGKVLPAVEILEQRAKG</sequence>
<dbReference type="AlphaFoldDB" id="A0A1A7NX07"/>
<dbReference type="FunFam" id="3.40.50.1260:FF:000002">
    <property type="entry name" value="Phosphoglycerate kinase"/>
    <property type="match status" value="1"/>
</dbReference>
<feature type="binding site" evidence="14 15">
    <location>
        <begin position="59"/>
        <end position="62"/>
    </location>
    <ligand>
        <name>substrate</name>
    </ligand>
</feature>
<keyword evidence="8 14" id="KW-0963">Cytoplasm</keyword>
<evidence type="ECO:0000256" key="13">
    <source>
        <dbReference type="ARBA" id="ARBA00023152"/>
    </source>
</evidence>
<dbReference type="UniPathway" id="UPA00109">
    <property type="reaction ID" value="UER00185"/>
</dbReference>
<comment type="caution">
    <text evidence="18">The sequence shown here is derived from an EMBL/GenBank/DDBJ whole genome shotgun (WGS) entry which is preliminary data.</text>
</comment>
<dbReference type="EMBL" id="JTJL01000030">
    <property type="protein sequence ID" value="OBW94120.1"/>
    <property type="molecule type" value="Genomic_DNA"/>
</dbReference>
<dbReference type="PRINTS" id="PR00477">
    <property type="entry name" value="PHGLYCKINASE"/>
</dbReference>
<comment type="caution">
    <text evidence="14">Lacks conserved residue(s) required for the propagation of feature annotation.</text>
</comment>
<evidence type="ECO:0000256" key="7">
    <source>
        <dbReference type="ARBA" id="ARBA00016471"/>
    </source>
</evidence>
<evidence type="ECO:0000256" key="10">
    <source>
        <dbReference type="ARBA" id="ARBA00022741"/>
    </source>
</evidence>
<dbReference type="PIRSF" id="PIRSF000724">
    <property type="entry name" value="Pgk"/>
    <property type="match status" value="1"/>
</dbReference>
<evidence type="ECO:0000256" key="3">
    <source>
        <dbReference type="ARBA" id="ARBA00004838"/>
    </source>
</evidence>
<keyword evidence="12 14" id="KW-0067">ATP-binding</keyword>
<evidence type="ECO:0000256" key="4">
    <source>
        <dbReference type="ARBA" id="ARBA00008982"/>
    </source>
</evidence>
<evidence type="ECO:0000256" key="6">
    <source>
        <dbReference type="ARBA" id="ARBA00013061"/>
    </source>
</evidence>
<keyword evidence="10 14" id="KW-0547">Nucleotide-binding</keyword>
<dbReference type="Gene3D" id="3.40.50.1260">
    <property type="entry name" value="Phosphoglycerate kinase, N-terminal domain"/>
    <property type="match status" value="2"/>
</dbReference>
<dbReference type="PROSITE" id="PS00111">
    <property type="entry name" value="PGLYCERATE_KINASE"/>
    <property type="match status" value="1"/>
</dbReference>
<dbReference type="GO" id="GO:0006096">
    <property type="term" value="P:glycolytic process"/>
    <property type="evidence" value="ECO:0007669"/>
    <property type="project" value="UniProtKB-UniRule"/>
</dbReference>
<dbReference type="InterPro" id="IPR015911">
    <property type="entry name" value="Phosphoglycerate_kinase_CS"/>
</dbReference>
<dbReference type="InterPro" id="IPR001576">
    <property type="entry name" value="Phosphoglycerate_kinase"/>
</dbReference>
<feature type="binding site" evidence="14 16">
    <location>
        <begin position="340"/>
        <end position="343"/>
    </location>
    <ligand>
        <name>ATP</name>
        <dbReference type="ChEBI" id="CHEBI:30616"/>
    </ligand>
</feature>
<accession>A0A1A7NX07</accession>
<feature type="binding site" evidence="14">
    <location>
        <position position="146"/>
    </location>
    <ligand>
        <name>substrate</name>
    </ligand>
</feature>
<name>A0A1A7NX07_9PAST</name>
<dbReference type="PANTHER" id="PTHR11406:SF23">
    <property type="entry name" value="PHOSPHOGLYCERATE KINASE 1, CHLOROPLASTIC-RELATED"/>
    <property type="match status" value="1"/>
</dbReference>
<comment type="catalytic activity">
    <reaction evidence="1 14 17">
        <text>(2R)-3-phosphoglycerate + ATP = (2R)-3-phospho-glyceroyl phosphate + ADP</text>
        <dbReference type="Rhea" id="RHEA:14801"/>
        <dbReference type="ChEBI" id="CHEBI:30616"/>
        <dbReference type="ChEBI" id="CHEBI:57604"/>
        <dbReference type="ChEBI" id="CHEBI:58272"/>
        <dbReference type="ChEBI" id="CHEBI:456216"/>
        <dbReference type="EC" id="2.7.2.3"/>
    </reaction>
</comment>
<keyword evidence="19" id="KW-1185">Reference proteome</keyword>
<comment type="subunit">
    <text evidence="5 14">Monomer.</text>
</comment>
<evidence type="ECO:0000256" key="9">
    <source>
        <dbReference type="ARBA" id="ARBA00022679"/>
    </source>
</evidence>
<dbReference type="RefSeq" id="WP_066107806.1">
    <property type="nucleotide sequence ID" value="NZ_JTJL01000030.1"/>
</dbReference>
<dbReference type="GO" id="GO:0004618">
    <property type="term" value="F:phosphoglycerate kinase activity"/>
    <property type="evidence" value="ECO:0007669"/>
    <property type="project" value="UniProtKB-UniRule"/>
</dbReference>
<keyword evidence="9 14" id="KW-0808">Transferase</keyword>
<evidence type="ECO:0000256" key="16">
    <source>
        <dbReference type="PIRSR" id="PIRSR000724-2"/>
    </source>
</evidence>
<keyword evidence="11 14" id="KW-0418">Kinase</keyword>
<evidence type="ECO:0000313" key="19">
    <source>
        <dbReference type="Proteomes" id="UP000092649"/>
    </source>
</evidence>
<organism evidence="18 19">
    <name type="scientific">Gallibacterium salpingitidis</name>
    <dbReference type="NCBI Taxonomy" id="505341"/>
    <lineage>
        <taxon>Bacteria</taxon>
        <taxon>Pseudomonadati</taxon>
        <taxon>Pseudomonadota</taxon>
        <taxon>Gammaproteobacteria</taxon>
        <taxon>Pasteurellales</taxon>
        <taxon>Pasteurellaceae</taxon>
        <taxon>Gallibacterium</taxon>
    </lineage>
</organism>
<feature type="binding site" evidence="15">
    <location>
        <position position="113"/>
    </location>
    <ligand>
        <name>(2R)-3-phosphoglycerate</name>
        <dbReference type="ChEBI" id="CHEBI:58272"/>
    </ligand>
</feature>
<evidence type="ECO:0000256" key="12">
    <source>
        <dbReference type="ARBA" id="ARBA00022840"/>
    </source>
</evidence>
<evidence type="ECO:0000256" key="1">
    <source>
        <dbReference type="ARBA" id="ARBA00000642"/>
    </source>
</evidence>
<evidence type="ECO:0000256" key="5">
    <source>
        <dbReference type="ARBA" id="ARBA00011245"/>
    </source>
</evidence>
<dbReference type="SUPFAM" id="SSF53748">
    <property type="entry name" value="Phosphoglycerate kinase"/>
    <property type="match status" value="1"/>
</dbReference>
<keyword evidence="13 14" id="KW-0324">Glycolysis</keyword>
<evidence type="ECO:0000256" key="11">
    <source>
        <dbReference type="ARBA" id="ARBA00022777"/>
    </source>
</evidence>
<evidence type="ECO:0000256" key="17">
    <source>
        <dbReference type="RuleBase" id="RU000532"/>
    </source>
</evidence>
<feature type="binding site" evidence="14 16">
    <location>
        <position position="314"/>
    </location>
    <ligand>
        <name>ATP</name>
        <dbReference type="ChEBI" id="CHEBI:30616"/>
    </ligand>
</feature>
<feature type="binding site" evidence="15">
    <location>
        <position position="146"/>
    </location>
    <ligand>
        <name>(2R)-3-phosphoglycerate</name>
        <dbReference type="ChEBI" id="CHEBI:58272"/>
    </ligand>
</feature>
<evidence type="ECO:0000313" key="18">
    <source>
        <dbReference type="EMBL" id="OBW94120.1"/>
    </source>
</evidence>
<comment type="pathway">
    <text evidence="3 14">Carbohydrate degradation; glycolysis; pyruvate from D-glyceraldehyde 3-phosphate: step 2/5.</text>
</comment>
<dbReference type="InterPro" id="IPR015824">
    <property type="entry name" value="Phosphoglycerate_kinase_N"/>
</dbReference>
<feature type="binding site" evidence="14 15">
    <location>
        <begin position="21"/>
        <end position="23"/>
    </location>
    <ligand>
        <name>substrate</name>
    </ligand>
</feature>
<dbReference type="Pfam" id="PF00162">
    <property type="entry name" value="PGK"/>
    <property type="match status" value="1"/>
</dbReference>
<feature type="binding site" evidence="14">
    <location>
        <position position="36"/>
    </location>
    <ligand>
        <name>substrate</name>
    </ligand>
</feature>
<evidence type="ECO:0000256" key="14">
    <source>
        <dbReference type="HAMAP-Rule" id="MF_00145"/>
    </source>
</evidence>
<feature type="binding site" evidence="14 16">
    <location>
        <position position="197"/>
    </location>
    <ligand>
        <name>ATP</name>
        <dbReference type="ChEBI" id="CHEBI:30616"/>
    </ligand>
</feature>
<gene>
    <name evidence="14" type="primary">pgk</name>
    <name evidence="18" type="ORF">QS62_06715</name>
</gene>
<feature type="binding site" evidence="15">
    <location>
        <position position="36"/>
    </location>
    <ligand>
        <name>(2R)-3-phosphoglycerate</name>
        <dbReference type="ChEBI" id="CHEBI:58272"/>
    </ligand>
</feature>
<dbReference type="InterPro" id="IPR036043">
    <property type="entry name" value="Phosphoglycerate_kinase_sf"/>
</dbReference>
<dbReference type="GO" id="GO:0005524">
    <property type="term" value="F:ATP binding"/>
    <property type="evidence" value="ECO:0007669"/>
    <property type="project" value="UniProtKB-KW"/>
</dbReference>
<comment type="similarity">
    <text evidence="4 14 17">Belongs to the phosphoglycerate kinase family.</text>
</comment>
<dbReference type="GO" id="GO:0006094">
    <property type="term" value="P:gluconeogenesis"/>
    <property type="evidence" value="ECO:0007669"/>
    <property type="project" value="TreeGrafter"/>
</dbReference>
<protein>
    <recommendedName>
        <fullName evidence="7 14">Phosphoglycerate kinase</fullName>
        <ecNumber evidence="6 14">2.7.2.3</ecNumber>
    </recommendedName>
</protein>
<evidence type="ECO:0000256" key="15">
    <source>
        <dbReference type="PIRSR" id="PIRSR000724-1"/>
    </source>
</evidence>
<evidence type="ECO:0000256" key="2">
    <source>
        <dbReference type="ARBA" id="ARBA00004496"/>
    </source>
</evidence>
<dbReference type="FunFam" id="3.40.50.1260:FF:000001">
    <property type="entry name" value="Phosphoglycerate kinase"/>
    <property type="match status" value="1"/>
</dbReference>
<dbReference type="GO" id="GO:0005829">
    <property type="term" value="C:cytosol"/>
    <property type="evidence" value="ECO:0007669"/>
    <property type="project" value="TreeGrafter"/>
</dbReference>
<dbReference type="GO" id="GO:0043531">
    <property type="term" value="F:ADP binding"/>
    <property type="evidence" value="ECO:0007669"/>
    <property type="project" value="TreeGrafter"/>
</dbReference>
<dbReference type="OrthoDB" id="9808460at2"/>
<dbReference type="Proteomes" id="UP000092649">
    <property type="component" value="Unassembled WGS sequence"/>
</dbReference>
<comment type="subcellular location">
    <subcellularLocation>
        <location evidence="2 14">Cytoplasm</location>
    </subcellularLocation>
</comment>
<dbReference type="HAMAP" id="MF_00145">
    <property type="entry name" value="Phosphoglyc_kinase"/>
    <property type="match status" value="1"/>
</dbReference>
<feature type="binding site" evidence="14">
    <location>
        <position position="113"/>
    </location>
    <ligand>
        <name>substrate</name>
    </ligand>
</feature>
<dbReference type="PANTHER" id="PTHR11406">
    <property type="entry name" value="PHOSPHOGLYCERATE KINASE"/>
    <property type="match status" value="1"/>
</dbReference>
<reference evidence="18 19" key="1">
    <citation type="submission" date="2014-11" db="EMBL/GenBank/DDBJ databases">
        <title>Pan-genome of Gallibacterium spp.</title>
        <authorList>
            <person name="Kudirkiene E."/>
            <person name="Bojesen A.M."/>
        </authorList>
    </citation>
    <scope>NUCLEOTIDE SEQUENCE [LARGE SCALE GENOMIC DNA]</scope>
    <source>
        <strain evidence="18 19">F150</strain>
    </source>
</reference>